<dbReference type="PANTHER" id="PTHR32309">
    <property type="entry name" value="TYROSINE-PROTEIN KINASE"/>
    <property type="match status" value="1"/>
</dbReference>
<gene>
    <name evidence="12" type="ORF">DSM107014_03945</name>
</gene>
<accession>A0A941JSM9</accession>
<dbReference type="InterPro" id="IPR027417">
    <property type="entry name" value="P-loop_NTPase"/>
</dbReference>
<dbReference type="SUPFAM" id="SSF52540">
    <property type="entry name" value="P-loop containing nucleoside triphosphate hydrolases"/>
    <property type="match status" value="1"/>
</dbReference>
<dbReference type="AlphaFoldDB" id="A0A941JSM9"/>
<evidence type="ECO:0000313" key="13">
    <source>
        <dbReference type="Proteomes" id="UP000767446"/>
    </source>
</evidence>
<name>A0A941JSM9_9CHRO</name>
<feature type="domain" description="AAA" evidence="10">
    <location>
        <begin position="511"/>
        <end position="620"/>
    </location>
</feature>
<evidence type="ECO:0000259" key="11">
    <source>
        <dbReference type="Pfam" id="PF13807"/>
    </source>
</evidence>
<dbReference type="EMBL" id="JADQBC010000018">
    <property type="protein sequence ID" value="MBR8827052.1"/>
    <property type="molecule type" value="Genomic_DNA"/>
</dbReference>
<keyword evidence="3 12" id="KW-0808">Transferase</keyword>
<dbReference type="InterPro" id="IPR025669">
    <property type="entry name" value="AAA_dom"/>
</dbReference>
<keyword evidence="4" id="KW-0547">Nucleotide-binding</keyword>
<keyword evidence="7" id="KW-0829">Tyrosine-protein kinase</keyword>
<dbReference type="PANTHER" id="PTHR32309:SF13">
    <property type="entry name" value="FERRIC ENTEROBACTIN TRANSPORT PROTEIN FEPE"/>
    <property type="match status" value="1"/>
</dbReference>
<evidence type="ECO:0000259" key="10">
    <source>
        <dbReference type="Pfam" id="PF13614"/>
    </source>
</evidence>
<dbReference type="GO" id="GO:0042802">
    <property type="term" value="F:identical protein binding"/>
    <property type="evidence" value="ECO:0007669"/>
    <property type="project" value="UniProtKB-ARBA"/>
</dbReference>
<comment type="caution">
    <text evidence="12">The sequence shown here is derived from an EMBL/GenBank/DDBJ whole genome shotgun (WGS) entry which is preliminary data.</text>
</comment>
<dbReference type="EC" id="2.7.10.2" evidence="2"/>
<dbReference type="GO" id="GO:0005886">
    <property type="term" value="C:plasma membrane"/>
    <property type="evidence" value="ECO:0007669"/>
    <property type="project" value="TreeGrafter"/>
</dbReference>
<evidence type="ECO:0000313" key="12">
    <source>
        <dbReference type="EMBL" id="MBR8827052.1"/>
    </source>
</evidence>
<feature type="coiled-coil region" evidence="9">
    <location>
        <begin position="140"/>
        <end position="167"/>
    </location>
</feature>
<dbReference type="NCBIfam" id="TIGR01007">
    <property type="entry name" value="eps_fam"/>
    <property type="match status" value="1"/>
</dbReference>
<dbReference type="Gene3D" id="3.40.50.300">
    <property type="entry name" value="P-loop containing nucleotide triphosphate hydrolases"/>
    <property type="match status" value="1"/>
</dbReference>
<evidence type="ECO:0000256" key="3">
    <source>
        <dbReference type="ARBA" id="ARBA00022679"/>
    </source>
</evidence>
<evidence type="ECO:0000256" key="9">
    <source>
        <dbReference type="SAM" id="Coils"/>
    </source>
</evidence>
<dbReference type="Pfam" id="PF13614">
    <property type="entry name" value="AAA_31"/>
    <property type="match status" value="1"/>
</dbReference>
<keyword evidence="9" id="KW-0175">Coiled coil</keyword>
<dbReference type="FunFam" id="3.40.50.300:FF:000527">
    <property type="entry name" value="Tyrosine-protein kinase etk"/>
    <property type="match status" value="1"/>
</dbReference>
<feature type="domain" description="Tyrosine-protein kinase G-rich" evidence="11">
    <location>
        <begin position="336"/>
        <end position="412"/>
    </location>
</feature>
<evidence type="ECO:0000256" key="1">
    <source>
        <dbReference type="ARBA" id="ARBA00007316"/>
    </source>
</evidence>
<evidence type="ECO:0000256" key="7">
    <source>
        <dbReference type="ARBA" id="ARBA00023137"/>
    </source>
</evidence>
<evidence type="ECO:0000256" key="2">
    <source>
        <dbReference type="ARBA" id="ARBA00011903"/>
    </source>
</evidence>
<dbReference type="InterPro" id="IPR005702">
    <property type="entry name" value="Wzc-like_C"/>
</dbReference>
<evidence type="ECO:0000256" key="6">
    <source>
        <dbReference type="ARBA" id="ARBA00022840"/>
    </source>
</evidence>
<comment type="similarity">
    <text evidence="1">Belongs to the CpsD/CapB family.</text>
</comment>
<dbReference type="GO" id="GO:0005524">
    <property type="term" value="F:ATP binding"/>
    <property type="evidence" value="ECO:0007669"/>
    <property type="project" value="UniProtKB-KW"/>
</dbReference>
<comment type="catalytic activity">
    <reaction evidence="8">
        <text>L-tyrosyl-[protein] + ATP = O-phospho-L-tyrosyl-[protein] + ADP + H(+)</text>
        <dbReference type="Rhea" id="RHEA:10596"/>
        <dbReference type="Rhea" id="RHEA-COMP:10136"/>
        <dbReference type="Rhea" id="RHEA-COMP:20101"/>
        <dbReference type="ChEBI" id="CHEBI:15378"/>
        <dbReference type="ChEBI" id="CHEBI:30616"/>
        <dbReference type="ChEBI" id="CHEBI:46858"/>
        <dbReference type="ChEBI" id="CHEBI:61978"/>
        <dbReference type="ChEBI" id="CHEBI:456216"/>
        <dbReference type="EC" id="2.7.10.2"/>
    </reaction>
</comment>
<keyword evidence="5" id="KW-0418">Kinase</keyword>
<organism evidence="12 13">
    <name type="scientific">Gomphosphaeria aponina SAG 52.96 = DSM 107014</name>
    <dbReference type="NCBI Taxonomy" id="1521640"/>
    <lineage>
        <taxon>Bacteria</taxon>
        <taxon>Bacillati</taxon>
        <taxon>Cyanobacteriota</taxon>
        <taxon>Cyanophyceae</taxon>
        <taxon>Oscillatoriophycideae</taxon>
        <taxon>Chroococcales</taxon>
        <taxon>Gomphosphaeriaceae</taxon>
        <taxon>Gomphosphaeria</taxon>
    </lineage>
</organism>
<dbReference type="InterPro" id="IPR032807">
    <property type="entry name" value="GNVR"/>
</dbReference>
<reference evidence="12" key="1">
    <citation type="submission" date="2021-02" db="EMBL/GenBank/DDBJ databases">
        <title>Metagenome analyses of Stigonema ocellatum DSM 106950, Chlorogloea purpurea SAG 13.99 and Gomphosphaeria aponina DSM 107014.</title>
        <authorList>
            <person name="Marter P."/>
            <person name="Huang S."/>
        </authorList>
    </citation>
    <scope>NUCLEOTIDE SEQUENCE</scope>
    <source>
        <strain evidence="12">JP213</strain>
    </source>
</reference>
<dbReference type="GO" id="GO:0004715">
    <property type="term" value="F:non-membrane spanning protein tyrosine kinase activity"/>
    <property type="evidence" value="ECO:0007669"/>
    <property type="project" value="UniProtKB-EC"/>
</dbReference>
<keyword evidence="6" id="KW-0067">ATP-binding</keyword>
<proteinExistence type="inferred from homology"/>
<dbReference type="CDD" id="cd05387">
    <property type="entry name" value="BY-kinase"/>
    <property type="match status" value="1"/>
</dbReference>
<feature type="coiled-coil region" evidence="9">
    <location>
        <begin position="294"/>
        <end position="359"/>
    </location>
</feature>
<dbReference type="Proteomes" id="UP000767446">
    <property type="component" value="Unassembled WGS sequence"/>
</dbReference>
<evidence type="ECO:0000256" key="4">
    <source>
        <dbReference type="ARBA" id="ARBA00022741"/>
    </source>
</evidence>
<evidence type="ECO:0000256" key="8">
    <source>
        <dbReference type="ARBA" id="ARBA00051245"/>
    </source>
</evidence>
<evidence type="ECO:0000256" key="5">
    <source>
        <dbReference type="ARBA" id="ARBA00022777"/>
    </source>
</evidence>
<dbReference type="InterPro" id="IPR050445">
    <property type="entry name" value="Bact_polysacc_biosynth/exp"/>
</dbReference>
<sequence length="692" mass="76815">MSIVAINIVQKQPIYQAKGRILFKKNHAASSVLNVEVRNQLESLTSNSVINTQAEIIKSLPLARKTIDALHLSQTPEGLAGSISVINIDSTDIIEVAYKSEDPDEATKITNMVMENYINDHIELQRAEIKAAGEFVAEQLPKIEQQVVQAEKELRNFKEQNNIINLNLETDSIANYLATLNQEKLLVVADLSAVSAKVSDLQQLFGATDLNMTLNIGIVSGSPGVQEAFTSLREIQEKLALEQTRFLDDHPTIIDLKSKKAALEAILQKRIQQASIGQEWGADQVVDMSPQSLQDSLLRDLAAAETERSSLEQKLIALRELEAIYQRRAAQVPQLEQQQRELERQLQVYQSTYEILLKRLQELRVTENQTIGNAQIIESATTPQNPIGSGKTADLIRGGILGILLGGAIAWVLESADKSMKSVEDVKKILSYPPLGNIPRFPQIKKTNEGFIFLPSSAENLHEHIPAIVTQDESCSSVTEAFRTLHTNIRFLNLDNQLKTCVVSSSIPREGKSTIVANLGTVMAQQGRQVLIVDADMRRPVQHNIWKISNEVGLSNVLTSQNEFHSAVVEVSQNLAVLPAGVIPPNPLVLLDSSQMAILMNMWTQHYDFVIFDSPPLNITADATILSKMVNGLLFVVKIDTVDSYQLNRAKEIMEQSELNILGLVINSIPVSDSGYEYYEYYQTKQKAGVRN</sequence>
<dbReference type="Pfam" id="PF13807">
    <property type="entry name" value="GNVR"/>
    <property type="match status" value="1"/>
</dbReference>
<protein>
    <recommendedName>
        <fullName evidence="2">non-specific protein-tyrosine kinase</fullName>
        <ecNumber evidence="2">2.7.10.2</ecNumber>
    </recommendedName>
</protein>